<dbReference type="Gene3D" id="3.20.100.30">
    <property type="entry name" value="VTC, catalytic tunnel domain"/>
    <property type="match status" value="1"/>
</dbReference>
<keyword evidence="4 6" id="KW-1133">Transmembrane helix</keyword>
<feature type="transmembrane region" description="Helical" evidence="6">
    <location>
        <begin position="713"/>
        <end position="733"/>
    </location>
</feature>
<comment type="subcellular location">
    <subcellularLocation>
        <location evidence="1">Vacuole membrane</location>
        <topology evidence="1">Multi-pass membrane protein</topology>
    </subcellularLocation>
</comment>
<dbReference type="GO" id="GO:0000329">
    <property type="term" value="C:fungal-type vacuole membrane"/>
    <property type="evidence" value="ECO:0007669"/>
    <property type="project" value="TreeGrafter"/>
</dbReference>
<gene>
    <name evidence="8" type="primary">VTC2</name>
    <name evidence="8" type="ORF">ATY40_BA7502488</name>
</gene>
<dbReference type="GO" id="GO:0006799">
    <property type="term" value="P:polyphosphate biosynthetic process"/>
    <property type="evidence" value="ECO:0007669"/>
    <property type="project" value="UniProtKB-ARBA"/>
</dbReference>
<evidence type="ECO:0000256" key="4">
    <source>
        <dbReference type="ARBA" id="ARBA00022989"/>
    </source>
</evidence>
<dbReference type="Pfam" id="PF02656">
    <property type="entry name" value="DUF202"/>
    <property type="match status" value="1"/>
</dbReference>
<dbReference type="InterPro" id="IPR042267">
    <property type="entry name" value="VTC_sf"/>
</dbReference>
<evidence type="ECO:0000256" key="1">
    <source>
        <dbReference type="ARBA" id="ARBA00004128"/>
    </source>
</evidence>
<dbReference type="OrthoDB" id="6493944at2759"/>
<dbReference type="CDD" id="cd14480">
    <property type="entry name" value="SPX_VTC2_like"/>
    <property type="match status" value="1"/>
</dbReference>
<protein>
    <submittedName>
        <fullName evidence="8">BA75_02488T0</fullName>
    </submittedName>
</protein>
<dbReference type="PANTHER" id="PTHR46140">
    <property type="entry name" value="VACUOLAR TRANSPORTER CHAPERONE 1-RELATED"/>
    <property type="match status" value="1"/>
</dbReference>
<feature type="transmembrane region" description="Helical" evidence="6">
    <location>
        <begin position="683"/>
        <end position="701"/>
    </location>
</feature>
<dbReference type="AlphaFoldDB" id="A0A1B2JB16"/>
<reference evidence="8 9" key="1">
    <citation type="submission" date="2016-02" db="EMBL/GenBank/DDBJ databases">
        <title>Comparative genomic and transcriptomic foundation for Pichia pastoris.</title>
        <authorList>
            <person name="Love K.R."/>
            <person name="Shah K.A."/>
            <person name="Whittaker C.A."/>
            <person name="Wu J."/>
            <person name="Bartlett M.C."/>
            <person name="Ma D."/>
            <person name="Leeson R.L."/>
            <person name="Priest M."/>
            <person name="Young S.K."/>
            <person name="Love J.C."/>
        </authorList>
    </citation>
    <scope>NUCLEOTIDE SEQUENCE [LARGE SCALE GENOMIC DNA]</scope>
    <source>
        <strain evidence="8 9">ATCC 28485</strain>
    </source>
</reference>
<feature type="domain" description="SPX" evidence="7">
    <location>
        <begin position="1"/>
        <end position="153"/>
    </location>
</feature>
<keyword evidence="3 6" id="KW-0812">Transmembrane</keyword>
<evidence type="ECO:0000256" key="5">
    <source>
        <dbReference type="ARBA" id="ARBA00023136"/>
    </source>
</evidence>
<proteinExistence type="predicted"/>
<dbReference type="InterPro" id="IPR051572">
    <property type="entry name" value="VTC_Complex_Subunit"/>
</dbReference>
<keyword evidence="9" id="KW-1185">Reference proteome</keyword>
<dbReference type="PANTHER" id="PTHR46140:SF2">
    <property type="entry name" value="VACUOLAR TRANSPORTER CHAPERONE 3 COMPLEX SUBUNIT 3-RELATED"/>
    <property type="match status" value="1"/>
</dbReference>
<evidence type="ECO:0000256" key="6">
    <source>
        <dbReference type="SAM" id="Phobius"/>
    </source>
</evidence>
<dbReference type="Pfam" id="PF09359">
    <property type="entry name" value="VTC"/>
    <property type="match status" value="1"/>
</dbReference>
<dbReference type="InterPro" id="IPR003807">
    <property type="entry name" value="DUF202"/>
</dbReference>
<name>A0A1B2JB16_PICPA</name>
<keyword evidence="2" id="KW-0926">Vacuole</keyword>
<dbReference type="CDD" id="cd07892">
    <property type="entry name" value="PolyPPase_VTC2-3_like"/>
    <property type="match status" value="1"/>
</dbReference>
<dbReference type="PROSITE" id="PS51382">
    <property type="entry name" value="SPX"/>
    <property type="match status" value="1"/>
</dbReference>
<dbReference type="GO" id="GO:0033254">
    <property type="term" value="C:vacuolar transporter chaperone complex"/>
    <property type="evidence" value="ECO:0007669"/>
    <property type="project" value="UniProtKB-ARBA"/>
</dbReference>
<sequence>MLFGVKLKNEIYPPWKDNYIKYDHLKRLLKENIIRGSTYSDSNETKDDEVWNEKDEEKFAEELDANLSKVFKFQAEKYEELDSKIGELEYITERYLDDKSKFDLSEFRKDLEHVVSLANELDHFARLNFTGFLKIVKKHDRLHKKYSVKALLNVRLKNLPYHTEDYSPFLYRLSFLYQFLRDSFRIDYASESLSRSLSQNAPQSFISTNSHTASDSGSDNFKVLKFWVHPENLMEIKTTILRHLPALIFTDESGDDDDLSDPVISTLYFDNRGFELYNNKLLKNLKETPTLRIRWTSKLTPGKDVTVEKRTFLNETGVDDDIKLKLKEKYINDFIKLQSDEDDEEALDHSTDYSASKEFNVNKFTSKLTKRNLPQLTIQDERQKFVSLQKFIREQRLEPVLRTVFTRTVFQVPGDEDKIRVVIDSDMLYIREDSFDKDRPIRDPKSWHRRDLDQPNLVNPFDVLREGEYAKFPYSIMEIRVNERIYSNPNSKTYKWVRDLVNSHLVKEVPNFSKFIQGISSLFLEDDNLDILPFWLPDLDQDIRRPPKGADYTDNTAPIVPTESNLKQLHEKILSPSINPTSGVNNPKLNNIIEERDDVFDLEEQSDDDNEESSSSSARRLSLATARIHNRSANRNVSSKLDYESEDEEVILPAGVNKPTEYLKNLGPVRVEAKVWLANERTFLRWLHVTTMLTTLTFLIYSTVKSSHMPTVATILAYLYFAMSIFSALWGYYIYMTRLELIKKRSGNHFDAVLGPIVLGVVLLIALWFNFFSGVRKTFEVATFGELNPDSWNDYLITKVFDIVGK</sequence>
<accession>A0A1B2JB16</accession>
<keyword evidence="5 6" id="KW-0472">Membrane</keyword>
<evidence type="ECO:0000313" key="9">
    <source>
        <dbReference type="Proteomes" id="UP000094565"/>
    </source>
</evidence>
<evidence type="ECO:0000256" key="2">
    <source>
        <dbReference type="ARBA" id="ARBA00022554"/>
    </source>
</evidence>
<evidence type="ECO:0000259" key="7">
    <source>
        <dbReference type="PROSITE" id="PS51382"/>
    </source>
</evidence>
<evidence type="ECO:0000256" key="3">
    <source>
        <dbReference type="ARBA" id="ARBA00022692"/>
    </source>
</evidence>
<feature type="transmembrane region" description="Helical" evidence="6">
    <location>
        <begin position="753"/>
        <end position="772"/>
    </location>
</feature>
<dbReference type="InterPro" id="IPR018966">
    <property type="entry name" value="VTC_domain"/>
</dbReference>
<dbReference type="InterPro" id="IPR004331">
    <property type="entry name" value="SPX_dom"/>
</dbReference>
<dbReference type="EMBL" id="CP014585">
    <property type="protein sequence ID" value="ANZ75210.1"/>
    <property type="molecule type" value="Genomic_DNA"/>
</dbReference>
<organism evidence="8 9">
    <name type="scientific">Komagataella pastoris</name>
    <name type="common">Yeast</name>
    <name type="synonym">Pichia pastoris</name>
    <dbReference type="NCBI Taxonomy" id="4922"/>
    <lineage>
        <taxon>Eukaryota</taxon>
        <taxon>Fungi</taxon>
        <taxon>Dikarya</taxon>
        <taxon>Ascomycota</taxon>
        <taxon>Saccharomycotina</taxon>
        <taxon>Pichiomycetes</taxon>
        <taxon>Pichiales</taxon>
        <taxon>Pichiaceae</taxon>
        <taxon>Komagataella</taxon>
    </lineage>
</organism>
<evidence type="ECO:0000313" key="8">
    <source>
        <dbReference type="EMBL" id="ANZ75210.1"/>
    </source>
</evidence>
<dbReference type="Proteomes" id="UP000094565">
    <property type="component" value="Chromosome 2"/>
</dbReference>